<dbReference type="EMBL" id="JAXUIA010000022">
    <property type="protein sequence ID" value="MEA0979164.1"/>
    <property type="molecule type" value="Genomic_DNA"/>
</dbReference>
<gene>
    <name evidence="1" type="ORF">U6C28_23065</name>
</gene>
<dbReference type="Pfam" id="PF06995">
    <property type="entry name" value="Phage_P2_GpU"/>
    <property type="match status" value="1"/>
</dbReference>
<protein>
    <submittedName>
        <fullName evidence="1">Phage tail protein</fullName>
    </submittedName>
</protein>
<dbReference type="Proteomes" id="UP001289615">
    <property type="component" value="Unassembled WGS sequence"/>
</dbReference>
<organism evidence="1 2">
    <name type="scientific">Lysinibacillus irui</name>
    <dbReference type="NCBI Taxonomy" id="2998077"/>
    <lineage>
        <taxon>Bacteria</taxon>
        <taxon>Bacillati</taxon>
        <taxon>Bacillota</taxon>
        <taxon>Bacilli</taxon>
        <taxon>Bacillales</taxon>
        <taxon>Bacillaceae</taxon>
        <taxon>Lysinibacillus</taxon>
    </lineage>
</organism>
<sequence length="129" mass="14607">MIGTWGNVIFSVSDKKVNTFDGFKRSESARWSKHDIHGQKSKSEFTGVDNGKVSFTMHFSAFHGVKPIKELDKFIKCVRSGEAHTLIIGNKRVGVNKWYLPSVDQSWDYFDNKGNILSAGITITMEEYV</sequence>
<name>A0ABU5NT30_9BACI</name>
<proteinExistence type="predicted"/>
<dbReference type="RefSeq" id="WP_320938704.1">
    <property type="nucleotide sequence ID" value="NZ_JAXLNX010000031.1"/>
</dbReference>
<evidence type="ECO:0000313" key="2">
    <source>
        <dbReference type="Proteomes" id="UP001289615"/>
    </source>
</evidence>
<reference evidence="1 2" key="1">
    <citation type="submission" date="2023-12" db="EMBL/GenBank/DDBJ databases">
        <title>Genome comparison identifies genes involved in endophytic behavior of Lysinibacillus irui and provides insights into its role as a plant-growth promoting bacterium.</title>
        <authorList>
            <person name="Hilario S."/>
            <person name="Matos I."/>
            <person name="Goncalves M.F.M."/>
            <person name="Pardo C.A."/>
            <person name="Santos M.J."/>
        </authorList>
    </citation>
    <scope>NUCLEOTIDE SEQUENCE [LARGE SCALE GENOMIC DNA]</scope>
    <source>
        <strain evidence="1 2">B3</strain>
    </source>
</reference>
<keyword evidence="2" id="KW-1185">Reference proteome</keyword>
<accession>A0ABU5NT30</accession>
<dbReference type="InterPro" id="IPR009734">
    <property type="entry name" value="Myoviridae_GpU"/>
</dbReference>
<evidence type="ECO:0000313" key="1">
    <source>
        <dbReference type="EMBL" id="MEA0979164.1"/>
    </source>
</evidence>
<comment type="caution">
    <text evidence="1">The sequence shown here is derived from an EMBL/GenBank/DDBJ whole genome shotgun (WGS) entry which is preliminary data.</text>
</comment>